<gene>
    <name evidence="2" type="ORF">QBC41DRAFT_383707</name>
</gene>
<organism evidence="2 3">
    <name type="scientific">Cercophora samala</name>
    <dbReference type="NCBI Taxonomy" id="330535"/>
    <lineage>
        <taxon>Eukaryota</taxon>
        <taxon>Fungi</taxon>
        <taxon>Dikarya</taxon>
        <taxon>Ascomycota</taxon>
        <taxon>Pezizomycotina</taxon>
        <taxon>Sordariomycetes</taxon>
        <taxon>Sordariomycetidae</taxon>
        <taxon>Sordariales</taxon>
        <taxon>Lasiosphaeriaceae</taxon>
        <taxon>Cercophora</taxon>
    </lineage>
</organism>
<protein>
    <submittedName>
        <fullName evidence="2">Uncharacterized protein</fullName>
    </submittedName>
</protein>
<dbReference type="PANTHER" id="PTHR33488:SF2">
    <property type="entry name" value="EARLY ENDOSOME ANTIGEN 1-LIKE"/>
    <property type="match status" value="1"/>
</dbReference>
<comment type="caution">
    <text evidence="2">The sequence shown here is derived from an EMBL/GenBank/DDBJ whole genome shotgun (WGS) entry which is preliminary data.</text>
</comment>
<sequence>MSDGKDLQTVMSTALTFDTAPDALDVSSRVVSEMKSSLIFQYSWEELLQSAPTAINCMGACFVASSSPNATVSLTPPKDKPFQYLSYTDVQANLIECGNLGRMAFIQAETGMGTIRLASTMIDGKIQDIVKVIGDPISARKTLKSQLNTLKKGADTCLEQAKLMDQKFEHWLLYVCELHAACVQEQGTTNEALESNKVCMAAEQVRLDQQKSTVEVAKKSTETLAKSLDTATEAFKKASNEFPTGWDLLGQQIVGDLAGALTTTLNAAIPALVDNLNPMSQAKAGASLVGSFLNAGKTGVQSEANGSHTFVSAPAPAASGLPPSPMPPQATDPAYAEVQKVTGYLAALQTIVTGTKSDGNIDWEMARGAGSSDAKSSVKFLLTMLQDAQSRFNGVATAADPSQTLSAVLDTFVDVADGITKEVAKSKNASSKLPEKDSPQVTGWQSQFEAAYKKANKLAATARSMPGNAGSGVPLVAPADPGAPSQISPKSAQAQAVLESSRARLATTQQMLTTSQDNYTKSAALLVEQQNKLGEIQSTLTKLTAANISLAEVKRILIECIKLVINLKQQITNLVRFFKALTSLIDMCVQLQVDPFLDTIKAIVAADGTDPNKDLRIGDYTMTDFQRSQVYGAAITLRSYFGVFGEISNMWVQLSKDCIMPGLTLCDELSASASDEGPEAKALTKKKIAQLNKWTQDATARVRKLAGDRQREIMDEMESRVEEVRSTTKMLKTPPAPKLLEAVKAGTEVTRKAAEEALVVKNKVNPLNRFQFTDEDD</sequence>
<feature type="region of interest" description="Disordered" evidence="1">
    <location>
        <begin position="304"/>
        <end position="330"/>
    </location>
</feature>
<dbReference type="PANTHER" id="PTHR33488">
    <property type="entry name" value="ZGC:162509"/>
    <property type="match status" value="1"/>
</dbReference>
<evidence type="ECO:0000313" key="3">
    <source>
        <dbReference type="Proteomes" id="UP001174997"/>
    </source>
</evidence>
<dbReference type="AlphaFoldDB" id="A0AA39YXU1"/>
<name>A0AA39YXU1_9PEZI</name>
<accession>A0AA39YXU1</accession>
<dbReference type="EMBL" id="JAULSY010000165">
    <property type="protein sequence ID" value="KAK0660478.1"/>
    <property type="molecule type" value="Genomic_DNA"/>
</dbReference>
<feature type="region of interest" description="Disordered" evidence="1">
    <location>
        <begin position="471"/>
        <end position="491"/>
    </location>
</feature>
<feature type="compositionally biased region" description="Low complexity" evidence="1">
    <location>
        <begin position="312"/>
        <end position="321"/>
    </location>
</feature>
<evidence type="ECO:0000256" key="1">
    <source>
        <dbReference type="SAM" id="MobiDB-lite"/>
    </source>
</evidence>
<evidence type="ECO:0000313" key="2">
    <source>
        <dbReference type="EMBL" id="KAK0660478.1"/>
    </source>
</evidence>
<reference evidence="2" key="1">
    <citation type="submission" date="2023-06" db="EMBL/GenBank/DDBJ databases">
        <title>Genome-scale phylogeny and comparative genomics of the fungal order Sordariales.</title>
        <authorList>
            <consortium name="Lawrence Berkeley National Laboratory"/>
            <person name="Hensen N."/>
            <person name="Bonometti L."/>
            <person name="Westerberg I."/>
            <person name="Brannstrom I.O."/>
            <person name="Guillou S."/>
            <person name="Cros-Aarteil S."/>
            <person name="Calhoun S."/>
            <person name="Haridas S."/>
            <person name="Kuo A."/>
            <person name="Mondo S."/>
            <person name="Pangilinan J."/>
            <person name="Riley R."/>
            <person name="Labutti K."/>
            <person name="Andreopoulos B."/>
            <person name="Lipzen A."/>
            <person name="Chen C."/>
            <person name="Yanf M."/>
            <person name="Daum C."/>
            <person name="Ng V."/>
            <person name="Clum A."/>
            <person name="Steindorff A."/>
            <person name="Ohm R."/>
            <person name="Martin F."/>
            <person name="Silar P."/>
            <person name="Natvig D."/>
            <person name="Lalanne C."/>
            <person name="Gautier V."/>
            <person name="Ament-Velasquez S.L."/>
            <person name="Kruys A."/>
            <person name="Hutchinson M.I."/>
            <person name="Powell A.J."/>
            <person name="Barry K."/>
            <person name="Miller A.N."/>
            <person name="Grigoriev I.V."/>
            <person name="Debuchy R."/>
            <person name="Gladieux P."/>
            <person name="Thoren M.H."/>
            <person name="Johannesson H."/>
        </authorList>
    </citation>
    <scope>NUCLEOTIDE SEQUENCE</scope>
    <source>
        <strain evidence="2">CBS 307.81</strain>
    </source>
</reference>
<proteinExistence type="predicted"/>
<dbReference type="Proteomes" id="UP001174997">
    <property type="component" value="Unassembled WGS sequence"/>
</dbReference>
<keyword evidence="3" id="KW-1185">Reference proteome</keyword>